<reference evidence="10" key="1">
    <citation type="submission" date="2023-01" db="EMBL/GenBank/DDBJ databases">
        <title>Metagenome sequencing of chrysophaentin producing Chrysophaeum taylorii.</title>
        <authorList>
            <person name="Davison J."/>
            <person name="Bewley C."/>
        </authorList>
    </citation>
    <scope>NUCLEOTIDE SEQUENCE</scope>
    <source>
        <strain evidence="10">NIES-1699</strain>
    </source>
</reference>
<accession>A0AAD7XP73</accession>
<dbReference type="GO" id="GO:0012505">
    <property type="term" value="C:endomembrane system"/>
    <property type="evidence" value="ECO:0007669"/>
    <property type="project" value="UniProtKB-SubCell"/>
</dbReference>
<keyword evidence="5" id="KW-0443">Lipid metabolism</keyword>
<keyword evidence="11" id="KW-1185">Reference proteome</keyword>
<evidence type="ECO:0008006" key="12">
    <source>
        <dbReference type="Google" id="ProtNLM"/>
    </source>
</evidence>
<evidence type="ECO:0000256" key="8">
    <source>
        <dbReference type="ARBA" id="ARBA00023264"/>
    </source>
</evidence>
<dbReference type="Proteomes" id="UP001230188">
    <property type="component" value="Unassembled WGS sequence"/>
</dbReference>
<evidence type="ECO:0000256" key="5">
    <source>
        <dbReference type="ARBA" id="ARBA00023098"/>
    </source>
</evidence>
<organism evidence="10 11">
    <name type="scientific">Chrysophaeum taylorii</name>
    <dbReference type="NCBI Taxonomy" id="2483200"/>
    <lineage>
        <taxon>Eukaryota</taxon>
        <taxon>Sar</taxon>
        <taxon>Stramenopiles</taxon>
        <taxon>Ochrophyta</taxon>
        <taxon>Pelagophyceae</taxon>
        <taxon>Pelagomonadales</taxon>
        <taxon>Pelagomonadaceae</taxon>
        <taxon>Chrysophaeum</taxon>
    </lineage>
</organism>
<evidence type="ECO:0000256" key="4">
    <source>
        <dbReference type="ARBA" id="ARBA00022989"/>
    </source>
</evidence>
<keyword evidence="3 9" id="KW-0812">Transmembrane</keyword>
<dbReference type="InterPro" id="IPR052527">
    <property type="entry name" value="Metal_cation-efflux_comp"/>
</dbReference>
<dbReference type="EMBL" id="JAQMWT010000180">
    <property type="protein sequence ID" value="KAJ8608212.1"/>
    <property type="molecule type" value="Genomic_DNA"/>
</dbReference>
<dbReference type="InterPro" id="IPR007318">
    <property type="entry name" value="Phopholipid_MeTrfase"/>
</dbReference>
<evidence type="ECO:0000256" key="3">
    <source>
        <dbReference type="ARBA" id="ARBA00022692"/>
    </source>
</evidence>
<comment type="subcellular location">
    <subcellularLocation>
        <location evidence="1">Endomembrane system</location>
        <topology evidence="1">Multi-pass membrane protein</topology>
    </subcellularLocation>
</comment>
<dbReference type="PANTHER" id="PTHR43847">
    <property type="entry name" value="BLL3993 PROTEIN"/>
    <property type="match status" value="1"/>
</dbReference>
<protein>
    <recommendedName>
        <fullName evidence="12">Protein-S-isoprenylcysteine O-methyltransferase</fullName>
    </recommendedName>
</protein>
<evidence type="ECO:0000256" key="1">
    <source>
        <dbReference type="ARBA" id="ARBA00004127"/>
    </source>
</evidence>
<evidence type="ECO:0000256" key="2">
    <source>
        <dbReference type="ARBA" id="ARBA00022516"/>
    </source>
</evidence>
<evidence type="ECO:0000313" key="11">
    <source>
        <dbReference type="Proteomes" id="UP001230188"/>
    </source>
</evidence>
<sequence length="223" mass="23818">MLLALCLASSLAFQAPPPVSRGGLLRLKAERFQLDNVPGLAAEYADAFKANIEKGFAEADSEIQLLAAGQVALVVLLLVGIVPIVGDLLELVAGPGLILGGLGLLGAGLYELGPTNFSPFATPVQENELKTTGVYAFSRHPMYTGIMLFGIGAAVLTNSFQRLIIAGLLYLLMNYKVSLEEEKLGAIHPAYEAYQSNVPKFLPDVKTVLETTNYFTTDEKTAD</sequence>
<gene>
    <name evidence="10" type="ORF">CTAYLR_010403</name>
</gene>
<proteinExistence type="predicted"/>
<dbReference type="AlphaFoldDB" id="A0AAD7XP73"/>
<evidence type="ECO:0000256" key="7">
    <source>
        <dbReference type="ARBA" id="ARBA00023209"/>
    </source>
</evidence>
<keyword evidence="4 9" id="KW-1133">Transmembrane helix</keyword>
<dbReference type="Gene3D" id="1.20.120.1630">
    <property type="match status" value="1"/>
</dbReference>
<keyword evidence="6 9" id="KW-0472">Membrane</keyword>
<feature type="transmembrane region" description="Helical" evidence="9">
    <location>
        <begin position="63"/>
        <end position="84"/>
    </location>
</feature>
<evidence type="ECO:0000256" key="6">
    <source>
        <dbReference type="ARBA" id="ARBA00023136"/>
    </source>
</evidence>
<feature type="transmembrane region" description="Helical" evidence="9">
    <location>
        <begin position="91"/>
        <end position="110"/>
    </location>
</feature>
<dbReference type="PANTHER" id="PTHR43847:SF1">
    <property type="entry name" value="BLL3993 PROTEIN"/>
    <property type="match status" value="1"/>
</dbReference>
<keyword evidence="8" id="KW-1208">Phospholipid metabolism</keyword>
<dbReference type="Pfam" id="PF04191">
    <property type="entry name" value="PEMT"/>
    <property type="match status" value="1"/>
</dbReference>
<dbReference type="GO" id="GO:0008654">
    <property type="term" value="P:phospholipid biosynthetic process"/>
    <property type="evidence" value="ECO:0007669"/>
    <property type="project" value="UniProtKB-KW"/>
</dbReference>
<keyword evidence="7" id="KW-0594">Phospholipid biosynthesis</keyword>
<evidence type="ECO:0000313" key="10">
    <source>
        <dbReference type="EMBL" id="KAJ8608212.1"/>
    </source>
</evidence>
<name>A0AAD7XP73_9STRA</name>
<comment type="caution">
    <text evidence="10">The sequence shown here is derived from an EMBL/GenBank/DDBJ whole genome shotgun (WGS) entry which is preliminary data.</text>
</comment>
<keyword evidence="2" id="KW-0444">Lipid biosynthesis</keyword>
<evidence type="ECO:0000256" key="9">
    <source>
        <dbReference type="SAM" id="Phobius"/>
    </source>
</evidence>
<feature type="transmembrane region" description="Helical" evidence="9">
    <location>
        <begin position="146"/>
        <end position="173"/>
    </location>
</feature>